<dbReference type="AlphaFoldDB" id="A0A3E2GVL3"/>
<dbReference type="Pfam" id="PF00001">
    <property type="entry name" value="7tm_1"/>
    <property type="match status" value="1"/>
</dbReference>
<evidence type="ECO:0000256" key="3">
    <source>
        <dbReference type="ARBA" id="ARBA00022989"/>
    </source>
</evidence>
<dbReference type="EMBL" id="NCSJ02000351">
    <property type="protein sequence ID" value="RFU25225.1"/>
    <property type="molecule type" value="Genomic_DNA"/>
</dbReference>
<dbReference type="GO" id="GO:0005886">
    <property type="term" value="C:plasma membrane"/>
    <property type="evidence" value="ECO:0007669"/>
    <property type="project" value="TreeGrafter"/>
</dbReference>
<proteinExistence type="predicted"/>
<evidence type="ECO:0000256" key="2">
    <source>
        <dbReference type="ARBA" id="ARBA00022692"/>
    </source>
</evidence>
<feature type="region of interest" description="Disordered" evidence="5">
    <location>
        <begin position="22"/>
        <end position="96"/>
    </location>
</feature>
<evidence type="ECO:0000256" key="6">
    <source>
        <dbReference type="SAM" id="Phobius"/>
    </source>
</evidence>
<evidence type="ECO:0000256" key="5">
    <source>
        <dbReference type="SAM" id="MobiDB-lite"/>
    </source>
</evidence>
<dbReference type="Gene3D" id="1.20.1070.10">
    <property type="entry name" value="Rhodopsin 7-helix transmembrane proteins"/>
    <property type="match status" value="1"/>
</dbReference>
<feature type="region of interest" description="Disordered" evidence="5">
    <location>
        <begin position="490"/>
        <end position="521"/>
    </location>
</feature>
<feature type="transmembrane region" description="Helical" evidence="6">
    <location>
        <begin position="269"/>
        <end position="291"/>
    </location>
</feature>
<feature type="non-terminal residue" evidence="7">
    <location>
        <position position="585"/>
    </location>
</feature>
<organism evidence="7 8">
    <name type="scientific">Scytalidium lignicola</name>
    <name type="common">Hyphomycete</name>
    <dbReference type="NCBI Taxonomy" id="5539"/>
    <lineage>
        <taxon>Eukaryota</taxon>
        <taxon>Fungi</taxon>
        <taxon>Dikarya</taxon>
        <taxon>Ascomycota</taxon>
        <taxon>Pezizomycotina</taxon>
        <taxon>Leotiomycetes</taxon>
        <taxon>Leotiomycetes incertae sedis</taxon>
        <taxon>Scytalidium</taxon>
    </lineage>
</organism>
<feature type="transmembrane region" description="Helical" evidence="6">
    <location>
        <begin position="397"/>
        <end position="417"/>
    </location>
</feature>
<feature type="transmembrane region" description="Helical" evidence="6">
    <location>
        <begin position="303"/>
        <end position="325"/>
    </location>
</feature>
<evidence type="ECO:0000313" key="8">
    <source>
        <dbReference type="Proteomes" id="UP000258309"/>
    </source>
</evidence>
<comment type="subcellular location">
    <subcellularLocation>
        <location evidence="1">Membrane</location>
        <topology evidence="1">Multi-pass membrane protein</topology>
    </subcellularLocation>
</comment>
<protein>
    <submittedName>
        <fullName evidence="7">Uncharacterized protein</fullName>
    </submittedName>
</protein>
<feature type="non-terminal residue" evidence="7">
    <location>
        <position position="1"/>
    </location>
</feature>
<feature type="transmembrane region" description="Helical" evidence="6">
    <location>
        <begin position="353"/>
        <end position="376"/>
    </location>
</feature>
<dbReference type="GO" id="GO:0007189">
    <property type="term" value="P:adenylate cyclase-activating G protein-coupled receptor signaling pathway"/>
    <property type="evidence" value="ECO:0007669"/>
    <property type="project" value="TreeGrafter"/>
</dbReference>
<keyword evidence="8" id="KW-1185">Reference proteome</keyword>
<feature type="compositionally biased region" description="Low complexity" evidence="5">
    <location>
        <begin position="508"/>
        <end position="521"/>
    </location>
</feature>
<feature type="transmembrane region" description="Helical" evidence="6">
    <location>
        <begin position="171"/>
        <end position="197"/>
    </location>
</feature>
<gene>
    <name evidence="7" type="ORF">B7463_g11109</name>
</gene>
<feature type="region of interest" description="Disordered" evidence="5">
    <location>
        <begin position="545"/>
        <end position="585"/>
    </location>
</feature>
<comment type="caution">
    <text evidence="7">The sequence shown here is derived from an EMBL/GenBank/DDBJ whole genome shotgun (WGS) entry which is preliminary data.</text>
</comment>
<sequence>NDALALRRRHERLEWLQERGLSGSHGLCHAPNPGTGPGPFLLAQAPSQPCGQHHEPTRARPRRPEQSEQSEDNQRPTKQTAVLISKSPRPDRLRNLKHGRDSLVGAANNQSPGCPTQMIDLHHKSLATISRILHQLREKKQKGKKRTRDSQKAKMDNYNSESQTLSPLPGVLSHGLVAVSTFGLLSFFCSTSLFLYLSYRLFTWHLQPAPACISVSQPSKRPPMNQFLFLIYNLLFADMQQAMAFLLNIYALRRNGIFVDTTTCWAQGWFVSTGDMASSTFICAIAIHTFFAVVKGYRLPSKLFYPVIAFLWVFIYVMALLGPIMHGRKFYARASAWCWINSEFQDERLWLHYFWIFIFMFSTILIYGCIAIYLRFWPSKSPTTTTSTSLRSSTHSATPLMIIYPLIYVVCTIPLAAGRIVSLAGKDVSLGYFCVAGSMIACNGWLDVLLYASTRAEIVFSEDRPNEDTGIDTFGFLGWTKFGPGMGNVTRIEASNAHGHGGKNSKQSRSGRGSMGRSESSENLYGIGLRQIGVKGEVSISVEERVVPDAERDQSRFRHHPSSGGSVKASWDGGRSGESMMSSDA</sequence>
<feature type="compositionally biased region" description="Basic residues" evidence="5">
    <location>
        <begin position="137"/>
        <end position="147"/>
    </location>
</feature>
<keyword evidence="3 6" id="KW-1133">Transmembrane helix</keyword>
<name>A0A3E2GVL3_SCYLI</name>
<evidence type="ECO:0000313" key="7">
    <source>
        <dbReference type="EMBL" id="RFU25225.1"/>
    </source>
</evidence>
<evidence type="ECO:0000256" key="4">
    <source>
        <dbReference type="ARBA" id="ARBA00023136"/>
    </source>
</evidence>
<feature type="transmembrane region" description="Helical" evidence="6">
    <location>
        <begin position="429"/>
        <end position="452"/>
    </location>
</feature>
<evidence type="ECO:0000256" key="1">
    <source>
        <dbReference type="ARBA" id="ARBA00004141"/>
    </source>
</evidence>
<dbReference type="PANTHER" id="PTHR23112:SF37">
    <property type="entry name" value="G PROTEIN-COUPLED RECEPTOR GPR1"/>
    <property type="match status" value="1"/>
</dbReference>
<accession>A0A3E2GVL3</accession>
<keyword evidence="4 6" id="KW-0472">Membrane</keyword>
<reference evidence="7 8" key="1">
    <citation type="submission" date="2018-05" db="EMBL/GenBank/DDBJ databases">
        <title>Draft genome sequence of Scytalidium lignicola DSM 105466, a ubiquitous saprotrophic fungus.</title>
        <authorList>
            <person name="Buettner E."/>
            <person name="Gebauer A.M."/>
            <person name="Hofrichter M."/>
            <person name="Liers C."/>
            <person name="Kellner H."/>
        </authorList>
    </citation>
    <scope>NUCLEOTIDE SEQUENCE [LARGE SCALE GENOMIC DNA]</scope>
    <source>
        <strain evidence="7 8">DSM 105466</strain>
    </source>
</reference>
<dbReference type="SUPFAM" id="SSF81321">
    <property type="entry name" value="Family A G protein-coupled receptor-like"/>
    <property type="match status" value="1"/>
</dbReference>
<dbReference type="GO" id="GO:0004930">
    <property type="term" value="F:G protein-coupled receptor activity"/>
    <property type="evidence" value="ECO:0007669"/>
    <property type="project" value="InterPro"/>
</dbReference>
<feature type="compositionally biased region" description="Basic and acidic residues" evidence="5">
    <location>
        <begin position="52"/>
        <end position="66"/>
    </location>
</feature>
<dbReference type="Proteomes" id="UP000258309">
    <property type="component" value="Unassembled WGS sequence"/>
</dbReference>
<dbReference type="STRING" id="5539.A0A3E2GVL3"/>
<dbReference type="CDD" id="cd00637">
    <property type="entry name" value="7tm_classA_rhodopsin-like"/>
    <property type="match status" value="1"/>
</dbReference>
<dbReference type="InterPro" id="IPR000276">
    <property type="entry name" value="GPCR_Rhodpsn"/>
</dbReference>
<keyword evidence="2 6" id="KW-0812">Transmembrane</keyword>
<feature type="transmembrane region" description="Helical" evidence="6">
    <location>
        <begin position="227"/>
        <end position="249"/>
    </location>
</feature>
<feature type="compositionally biased region" description="Basic and acidic residues" evidence="5">
    <location>
        <begin position="545"/>
        <end position="556"/>
    </location>
</feature>
<dbReference type="OrthoDB" id="100006at2759"/>
<feature type="region of interest" description="Disordered" evidence="5">
    <location>
        <begin position="137"/>
        <end position="162"/>
    </location>
</feature>
<dbReference type="PANTHER" id="PTHR23112">
    <property type="entry name" value="G PROTEIN-COUPLED RECEPTOR 157-RELATED"/>
    <property type="match status" value="1"/>
</dbReference>